<reference evidence="1 2" key="1">
    <citation type="submission" date="2019-02" db="EMBL/GenBank/DDBJ databases">
        <title>Deep-cultivation of Planctomycetes and their phenomic and genomic characterization uncovers novel biology.</title>
        <authorList>
            <person name="Wiegand S."/>
            <person name="Jogler M."/>
            <person name="Boedeker C."/>
            <person name="Pinto D."/>
            <person name="Vollmers J."/>
            <person name="Rivas-Marin E."/>
            <person name="Kohn T."/>
            <person name="Peeters S.H."/>
            <person name="Heuer A."/>
            <person name="Rast P."/>
            <person name="Oberbeckmann S."/>
            <person name="Bunk B."/>
            <person name="Jeske O."/>
            <person name="Meyerdierks A."/>
            <person name="Storesund J.E."/>
            <person name="Kallscheuer N."/>
            <person name="Luecker S."/>
            <person name="Lage O.M."/>
            <person name="Pohl T."/>
            <person name="Merkel B.J."/>
            <person name="Hornburger P."/>
            <person name="Mueller R.-W."/>
            <person name="Bruemmer F."/>
            <person name="Labrenz M."/>
            <person name="Spormann A.M."/>
            <person name="Op den Camp H."/>
            <person name="Overmann J."/>
            <person name="Amann R."/>
            <person name="Jetten M.S.M."/>
            <person name="Mascher T."/>
            <person name="Medema M.H."/>
            <person name="Devos D.P."/>
            <person name="Kaster A.-K."/>
            <person name="Ovreas L."/>
            <person name="Rohde M."/>
            <person name="Galperin M.Y."/>
            <person name="Jogler C."/>
        </authorList>
    </citation>
    <scope>NUCLEOTIDE SEQUENCE [LARGE SCALE GENOMIC DNA]</scope>
    <source>
        <strain evidence="1 2">Pla175</strain>
    </source>
</reference>
<protein>
    <recommendedName>
        <fullName evidence="3">Transposase IS4-like domain-containing protein</fullName>
    </recommendedName>
</protein>
<dbReference type="EMBL" id="CP036291">
    <property type="protein sequence ID" value="QDU89633.1"/>
    <property type="molecule type" value="Genomic_DNA"/>
</dbReference>
<dbReference type="KEGG" id="pnd:Pla175_30260"/>
<evidence type="ECO:0000313" key="1">
    <source>
        <dbReference type="EMBL" id="QDU89633.1"/>
    </source>
</evidence>
<dbReference type="OrthoDB" id="526244at2"/>
<dbReference type="Proteomes" id="UP000317429">
    <property type="component" value="Chromosome"/>
</dbReference>
<dbReference type="AlphaFoldDB" id="A0A518DDT3"/>
<name>A0A518DDT3_9BACT</name>
<organism evidence="1 2">
    <name type="scientific">Pirellulimonas nuda</name>
    <dbReference type="NCBI Taxonomy" id="2528009"/>
    <lineage>
        <taxon>Bacteria</taxon>
        <taxon>Pseudomonadati</taxon>
        <taxon>Planctomycetota</taxon>
        <taxon>Planctomycetia</taxon>
        <taxon>Pirellulales</taxon>
        <taxon>Lacipirellulaceae</taxon>
        <taxon>Pirellulimonas</taxon>
    </lineage>
</organism>
<sequence>MRQIRREGLKAWKETIGYHRRSLVETAIHRLKASFGDRLKNRTIFNQKAEAALRSKLLNAVVTFSMPIAISCSI</sequence>
<gene>
    <name evidence="1" type="ORF">Pla175_30260</name>
</gene>
<keyword evidence="2" id="KW-1185">Reference proteome</keyword>
<evidence type="ECO:0008006" key="3">
    <source>
        <dbReference type="Google" id="ProtNLM"/>
    </source>
</evidence>
<proteinExistence type="predicted"/>
<accession>A0A518DDT3</accession>
<evidence type="ECO:0000313" key="2">
    <source>
        <dbReference type="Proteomes" id="UP000317429"/>
    </source>
</evidence>